<reference evidence="2" key="1">
    <citation type="journal article" date="2020" name="Stud. Mycol.">
        <title>101 Dothideomycetes genomes: a test case for predicting lifestyles and emergence of pathogens.</title>
        <authorList>
            <person name="Haridas S."/>
            <person name="Albert R."/>
            <person name="Binder M."/>
            <person name="Bloem J."/>
            <person name="Labutti K."/>
            <person name="Salamov A."/>
            <person name="Andreopoulos B."/>
            <person name="Baker S."/>
            <person name="Barry K."/>
            <person name="Bills G."/>
            <person name="Bluhm B."/>
            <person name="Cannon C."/>
            <person name="Castanera R."/>
            <person name="Culley D."/>
            <person name="Daum C."/>
            <person name="Ezra D."/>
            <person name="Gonzalez J."/>
            <person name="Henrissat B."/>
            <person name="Kuo A."/>
            <person name="Liang C."/>
            <person name="Lipzen A."/>
            <person name="Lutzoni F."/>
            <person name="Magnuson J."/>
            <person name="Mondo S."/>
            <person name="Nolan M."/>
            <person name="Ohm R."/>
            <person name="Pangilinan J."/>
            <person name="Park H.-J."/>
            <person name="Ramirez L."/>
            <person name="Alfaro M."/>
            <person name="Sun H."/>
            <person name="Tritt A."/>
            <person name="Yoshinaga Y."/>
            <person name="Zwiers L.-H."/>
            <person name="Turgeon B."/>
            <person name="Goodwin S."/>
            <person name="Spatafora J."/>
            <person name="Crous P."/>
            <person name="Grigoriev I."/>
        </authorList>
    </citation>
    <scope>NUCLEOTIDE SEQUENCE</scope>
    <source>
        <strain evidence="2">CBS 113389</strain>
    </source>
</reference>
<evidence type="ECO:0000313" key="2">
    <source>
        <dbReference type="EMBL" id="KAF2480803.1"/>
    </source>
</evidence>
<protein>
    <submittedName>
        <fullName evidence="2">Uncharacterized protein</fullName>
    </submittedName>
</protein>
<dbReference type="EMBL" id="MU001639">
    <property type="protein sequence ID" value="KAF2480803.1"/>
    <property type="molecule type" value="Genomic_DNA"/>
</dbReference>
<dbReference type="RefSeq" id="XP_033587373.1">
    <property type="nucleotide sequence ID" value="XM_033730094.1"/>
</dbReference>
<sequence length="170" mass="19411">MMKKSGAEMSRWLSQRCWVKQRVLEFGKTRDTMSRRVDCKELVAEAACTGLQREDSRGVSSWRSEPVDVWYGMLVDSRRTSWRVCRIRRSAERSISADFAAADSRKRSWTSRYNSVQGRPQPEPPTASTLLDTRRWNSVSAMKQLRTPGGGAELQKGIERNCGLRGGHEK</sequence>
<keyword evidence="3" id="KW-1185">Reference proteome</keyword>
<dbReference type="Proteomes" id="UP000799767">
    <property type="component" value="Unassembled WGS sequence"/>
</dbReference>
<evidence type="ECO:0000256" key="1">
    <source>
        <dbReference type="SAM" id="MobiDB-lite"/>
    </source>
</evidence>
<accession>A0A6A6PMZ0</accession>
<name>A0A6A6PMZ0_9PEZI</name>
<organism evidence="2 3">
    <name type="scientific">Neohortaea acidophila</name>
    <dbReference type="NCBI Taxonomy" id="245834"/>
    <lineage>
        <taxon>Eukaryota</taxon>
        <taxon>Fungi</taxon>
        <taxon>Dikarya</taxon>
        <taxon>Ascomycota</taxon>
        <taxon>Pezizomycotina</taxon>
        <taxon>Dothideomycetes</taxon>
        <taxon>Dothideomycetidae</taxon>
        <taxon>Mycosphaerellales</taxon>
        <taxon>Teratosphaeriaceae</taxon>
        <taxon>Neohortaea</taxon>
    </lineage>
</organism>
<evidence type="ECO:0000313" key="3">
    <source>
        <dbReference type="Proteomes" id="UP000799767"/>
    </source>
</evidence>
<dbReference type="AlphaFoldDB" id="A0A6A6PMZ0"/>
<dbReference type="GeneID" id="54471096"/>
<proteinExistence type="predicted"/>
<feature type="region of interest" description="Disordered" evidence="1">
    <location>
        <begin position="146"/>
        <end position="170"/>
    </location>
</feature>
<feature type="region of interest" description="Disordered" evidence="1">
    <location>
        <begin position="110"/>
        <end position="129"/>
    </location>
</feature>
<gene>
    <name evidence="2" type="ORF">BDY17DRAFT_200512</name>
</gene>